<reference evidence="3" key="1">
    <citation type="submission" date="2016-10" db="EMBL/GenBank/DDBJ databases">
        <authorList>
            <person name="Varghese N."/>
            <person name="Submissions S."/>
        </authorList>
    </citation>
    <scope>NUCLEOTIDE SEQUENCE [LARGE SCALE GENOMIC DNA]</scope>
    <source>
        <strain evidence="3">DSM 44675</strain>
    </source>
</reference>
<evidence type="ECO:0000313" key="2">
    <source>
        <dbReference type="EMBL" id="SEL59340.1"/>
    </source>
</evidence>
<feature type="compositionally biased region" description="Low complexity" evidence="1">
    <location>
        <begin position="27"/>
        <end position="63"/>
    </location>
</feature>
<name>A0A1H7RG74_9NOCA</name>
<evidence type="ECO:0000313" key="3">
    <source>
        <dbReference type="Proteomes" id="UP000198677"/>
    </source>
</evidence>
<feature type="region of interest" description="Disordered" evidence="1">
    <location>
        <begin position="15"/>
        <end position="63"/>
    </location>
</feature>
<evidence type="ECO:0000256" key="1">
    <source>
        <dbReference type="SAM" id="MobiDB-lite"/>
    </source>
</evidence>
<dbReference type="EMBL" id="FOAW01000011">
    <property type="protein sequence ID" value="SEL59340.1"/>
    <property type="molecule type" value="Genomic_DNA"/>
</dbReference>
<accession>A0A1H7RG74</accession>
<sequence>MFGVAVVFGAAACGSSEAGQAPPTSQAVPTTTASVPTTTFAPTTTTSAPPTTTTTTSSAPPSTTAVEYARNEAVYFSSPTGGFECGIISLPTRTEAGCQGSTTPIPPRPENCMVNWGNGIRVTGKGPGEFLCSGGPVYTSGVSAADSVLSLGDKVSSFGFTCKSEAKGVTCVKDDTGHGFRIATDSNETF</sequence>
<proteinExistence type="predicted"/>
<protein>
    <submittedName>
        <fullName evidence="2">Uncharacterized protein</fullName>
    </submittedName>
</protein>
<organism evidence="2 3">
    <name type="scientific">Rhodococcus maanshanensis</name>
    <dbReference type="NCBI Taxonomy" id="183556"/>
    <lineage>
        <taxon>Bacteria</taxon>
        <taxon>Bacillati</taxon>
        <taxon>Actinomycetota</taxon>
        <taxon>Actinomycetes</taxon>
        <taxon>Mycobacteriales</taxon>
        <taxon>Nocardiaceae</taxon>
        <taxon>Rhodococcus</taxon>
    </lineage>
</organism>
<keyword evidence="3" id="KW-1185">Reference proteome</keyword>
<gene>
    <name evidence="2" type="ORF">SAMN05444583_11189</name>
</gene>
<dbReference type="Proteomes" id="UP000198677">
    <property type="component" value="Unassembled WGS sequence"/>
</dbReference>
<dbReference type="AlphaFoldDB" id="A0A1H7RG74"/>